<dbReference type="VEuPathDB" id="TriTrypDB:TcBrA4_0002130"/>
<dbReference type="VEuPathDB" id="TriTrypDB:ECC02_003937"/>
<dbReference type="VEuPathDB" id="TriTrypDB:C3747_7g507"/>
<dbReference type="VEuPathDB" id="TriTrypDB:TcCL_NonESM03409"/>
<dbReference type="VEuPathDB" id="TriTrypDB:BCY84_16248"/>
<reference evidence="1 2" key="1">
    <citation type="journal article" date="2018" name="Microb. Genom.">
        <title>Expanding an expanded genome: long-read sequencing of Trypanosoma cruzi.</title>
        <authorList>
            <person name="Berna L."/>
            <person name="Rodriguez M."/>
            <person name="Chiribao M.L."/>
            <person name="Parodi-Talice A."/>
            <person name="Pita S."/>
            <person name="Rijo G."/>
            <person name="Alvarez-Valin F."/>
            <person name="Robello C."/>
        </authorList>
    </citation>
    <scope>NUCLEOTIDE SEQUENCE [LARGE SCALE GENOMIC DNA]</scope>
    <source>
        <strain evidence="1 2">Dm28c</strain>
    </source>
</reference>
<dbReference type="Proteomes" id="UP000246121">
    <property type="component" value="Unassembled WGS sequence"/>
</dbReference>
<accession>A0A2V2VS08</accession>
<dbReference type="VEuPathDB" id="TriTrypDB:Tc_MARK_8604"/>
<dbReference type="VEuPathDB" id="TriTrypDB:TCDM_06117"/>
<dbReference type="VEuPathDB" id="TriTrypDB:TcCLB.507049.90"/>
<evidence type="ECO:0000313" key="2">
    <source>
        <dbReference type="Proteomes" id="UP000246121"/>
    </source>
</evidence>
<dbReference type="VEuPathDB" id="TriTrypDB:C4B63_13g305"/>
<organism evidence="1 2">
    <name type="scientific">Trypanosoma cruzi</name>
    <dbReference type="NCBI Taxonomy" id="5693"/>
    <lineage>
        <taxon>Eukaryota</taxon>
        <taxon>Discoba</taxon>
        <taxon>Euglenozoa</taxon>
        <taxon>Kinetoplastea</taxon>
        <taxon>Metakinetoplastina</taxon>
        <taxon>Trypanosomatida</taxon>
        <taxon>Trypanosomatidae</taxon>
        <taxon>Trypanosoma</taxon>
        <taxon>Schizotrypanum</taxon>
    </lineage>
</organism>
<evidence type="ECO:0000313" key="1">
    <source>
        <dbReference type="EMBL" id="PWU98038.1"/>
    </source>
</evidence>
<dbReference type="VEuPathDB" id="TriTrypDB:TcYC6_0079160"/>
<dbReference type="AlphaFoldDB" id="A0A2V2VS08"/>
<dbReference type="VEuPathDB" id="TriTrypDB:TcG_01226"/>
<proteinExistence type="predicted"/>
<dbReference type="VEuPathDB" id="TriTrypDB:TcCLB.506567.110"/>
<protein>
    <submittedName>
        <fullName evidence="1">Uncharacterized protein</fullName>
    </submittedName>
</protein>
<sequence length="86" mass="9408">MTSNDINAFKQYLWSLFQSYSYIPSGGGNGGPPARRLSESGYRAVISLVATADVMSRFFLAGVRSRSVNASNAWILNALEKKCGKR</sequence>
<dbReference type="VEuPathDB" id="TriTrypDB:TCSYLVIO_010064"/>
<dbReference type="EMBL" id="PRFA01000013">
    <property type="protein sequence ID" value="PWU98038.1"/>
    <property type="molecule type" value="Genomic_DNA"/>
</dbReference>
<gene>
    <name evidence="1" type="ORF">C4B63_13g305</name>
</gene>
<name>A0A2V2VS08_TRYCR</name>
<comment type="caution">
    <text evidence="1">The sequence shown here is derived from an EMBL/GenBank/DDBJ whole genome shotgun (WGS) entry which is preliminary data.</text>
</comment>